<evidence type="ECO:0000256" key="1">
    <source>
        <dbReference type="ARBA" id="ARBA00022737"/>
    </source>
</evidence>
<proteinExistence type="predicted"/>
<dbReference type="PROSITE" id="PS50206">
    <property type="entry name" value="RHODANESE_3"/>
    <property type="match status" value="1"/>
</dbReference>
<dbReference type="InterPro" id="IPR001763">
    <property type="entry name" value="Rhodanese-like_dom"/>
</dbReference>
<evidence type="ECO:0000313" key="3">
    <source>
        <dbReference type="EMBL" id="SIS95276.1"/>
    </source>
</evidence>
<dbReference type="AlphaFoldDB" id="A0A1N7NAE3"/>
<evidence type="ECO:0000259" key="2">
    <source>
        <dbReference type="PROSITE" id="PS50206"/>
    </source>
</evidence>
<protein>
    <submittedName>
        <fullName evidence="3">Thiosulfate/3-mercaptopyruvate sulfurtransferase</fullName>
    </submittedName>
</protein>
<dbReference type="GO" id="GO:0016740">
    <property type="term" value="F:transferase activity"/>
    <property type="evidence" value="ECO:0007669"/>
    <property type="project" value="UniProtKB-KW"/>
</dbReference>
<dbReference type="Gene3D" id="3.40.250.10">
    <property type="entry name" value="Rhodanese-like domain"/>
    <property type="match status" value="1"/>
</dbReference>
<name>A0A1N7NAE3_9RHOB</name>
<keyword evidence="1" id="KW-0677">Repeat</keyword>
<dbReference type="InterPro" id="IPR036873">
    <property type="entry name" value="Rhodanese-like_dom_sf"/>
</dbReference>
<dbReference type="PANTHER" id="PTHR43855">
    <property type="entry name" value="THIOSULFATE SULFURTRANSFERASE"/>
    <property type="match status" value="1"/>
</dbReference>
<dbReference type="EMBL" id="FTOQ01000007">
    <property type="protein sequence ID" value="SIS95276.1"/>
    <property type="molecule type" value="Genomic_DNA"/>
</dbReference>
<keyword evidence="4" id="KW-1185">Reference proteome</keyword>
<sequence length="115" mass="12315">MLVDNRTDDFHLGLSKSGAATEAGTLPGAKNLPHTWITTNAEGAFRDTGALGKLYQAAGIPVSGPQVNFCNTGHLASIGWFVSHELLGNDEALLYDGSMADWTHSGREAEQKIRF</sequence>
<gene>
    <name evidence="3" type="ORF">SAMN05421759_107128</name>
</gene>
<keyword evidence="3" id="KW-0808">Transferase</keyword>
<dbReference type="SUPFAM" id="SSF52821">
    <property type="entry name" value="Rhodanese/Cell cycle control phosphatase"/>
    <property type="match status" value="1"/>
</dbReference>
<evidence type="ECO:0000313" key="4">
    <source>
        <dbReference type="Proteomes" id="UP000186684"/>
    </source>
</evidence>
<dbReference type="PANTHER" id="PTHR43855:SF1">
    <property type="entry name" value="THIOSULFATE SULFURTRANSFERASE"/>
    <property type="match status" value="1"/>
</dbReference>
<feature type="domain" description="Rhodanese" evidence="2">
    <location>
        <begin position="2"/>
        <end position="111"/>
    </location>
</feature>
<dbReference type="InterPro" id="IPR051126">
    <property type="entry name" value="Thiosulfate_sulfurtransferase"/>
</dbReference>
<dbReference type="RefSeq" id="WP_143526183.1">
    <property type="nucleotide sequence ID" value="NZ_FTOQ01000007.1"/>
</dbReference>
<accession>A0A1N7NAE3</accession>
<keyword evidence="3" id="KW-0670">Pyruvate</keyword>
<reference evidence="4" key="1">
    <citation type="submission" date="2017-01" db="EMBL/GenBank/DDBJ databases">
        <authorList>
            <person name="Varghese N."/>
            <person name="Submissions S."/>
        </authorList>
    </citation>
    <scope>NUCLEOTIDE SEQUENCE [LARGE SCALE GENOMIC DNA]</scope>
    <source>
        <strain evidence="4">DSM 29430</strain>
    </source>
</reference>
<organism evidence="3 4">
    <name type="scientific">Roseivivax lentus</name>
    <dbReference type="NCBI Taxonomy" id="633194"/>
    <lineage>
        <taxon>Bacteria</taxon>
        <taxon>Pseudomonadati</taxon>
        <taxon>Pseudomonadota</taxon>
        <taxon>Alphaproteobacteria</taxon>
        <taxon>Rhodobacterales</taxon>
        <taxon>Roseobacteraceae</taxon>
        <taxon>Roseivivax</taxon>
    </lineage>
</organism>
<dbReference type="Proteomes" id="UP000186684">
    <property type="component" value="Unassembled WGS sequence"/>
</dbReference>
<dbReference type="OrthoDB" id="9781034at2"/>
<dbReference type="STRING" id="633194.SAMN05421759_107128"/>